<protein>
    <submittedName>
        <fullName evidence="3">Uncharacterized conserved protein</fullName>
    </submittedName>
</protein>
<evidence type="ECO:0000313" key="3">
    <source>
        <dbReference type="EMBL" id="SMQ76615.1"/>
    </source>
</evidence>
<evidence type="ECO:0000259" key="2">
    <source>
        <dbReference type="Pfam" id="PF20109"/>
    </source>
</evidence>
<dbReference type="Pfam" id="PF10074">
    <property type="entry name" value="RovC_DNA-bd"/>
    <property type="match status" value="1"/>
</dbReference>
<dbReference type="RefSeq" id="WP_086457066.1">
    <property type="nucleotide sequence ID" value="NZ_FXWL01000002.1"/>
</dbReference>
<accession>A0A1Y6FNU6</accession>
<dbReference type="AlphaFoldDB" id="A0A1Y6FNU6"/>
<dbReference type="Proteomes" id="UP000194469">
    <property type="component" value="Unassembled WGS sequence"/>
</dbReference>
<evidence type="ECO:0000313" key="4">
    <source>
        <dbReference type="Proteomes" id="UP000194469"/>
    </source>
</evidence>
<dbReference type="InterPro" id="IPR018754">
    <property type="entry name" value="RovC-like_DNA-bd"/>
</dbReference>
<proteinExistence type="predicted"/>
<feature type="domain" description="Transcriptional regulator-like" evidence="2">
    <location>
        <begin position="9"/>
        <end position="51"/>
    </location>
</feature>
<name>A0A1Y6FNU6_9SPHN</name>
<gene>
    <name evidence="3" type="ORF">SAMN06295984_2053</name>
</gene>
<organism evidence="3 4">
    <name type="scientific">Sphingopyxis terrae subsp. ummariensis</name>
    <dbReference type="NCBI Taxonomy" id="429001"/>
    <lineage>
        <taxon>Bacteria</taxon>
        <taxon>Pseudomonadati</taxon>
        <taxon>Pseudomonadota</taxon>
        <taxon>Alphaproteobacteria</taxon>
        <taxon>Sphingomonadales</taxon>
        <taxon>Sphingomonadaceae</taxon>
        <taxon>Sphingopyxis</taxon>
    </lineage>
</organism>
<feature type="domain" description="T6SS Transcription factor RovC-like DNA binding" evidence="1">
    <location>
        <begin position="159"/>
        <end position="243"/>
    </location>
</feature>
<evidence type="ECO:0000259" key="1">
    <source>
        <dbReference type="Pfam" id="PF10074"/>
    </source>
</evidence>
<keyword evidence="4" id="KW-1185">Reference proteome</keyword>
<reference evidence="4" key="1">
    <citation type="submission" date="2017-04" db="EMBL/GenBank/DDBJ databases">
        <authorList>
            <person name="Varghese N."/>
            <person name="Submissions S."/>
        </authorList>
    </citation>
    <scope>NUCLEOTIDE SEQUENCE [LARGE SCALE GENOMIC DNA]</scope>
    <source>
        <strain evidence="4">UI2</strain>
    </source>
</reference>
<dbReference type="Pfam" id="PF20109">
    <property type="entry name" value="Trans_reg_dom"/>
    <property type="match status" value="1"/>
</dbReference>
<sequence>MIDDLPGADWCSEDAYTELLQCDRRFFAWEWLRRSRRYRRGWLRREHLPRAAARQMGLMGWIDPAIAAPRARPIWSVAIDPAVLDGWPAEPSRFRPLAQDMVDLLSVAPLVSVEVSAEAEHWLLSDGHWAIRLDLHEGTLLGGPLLIEHRMSGLRSLRPRLTALRQLASLAERGALAASLMPREQRAAQWIVELRVADAMLAGASHQEMARRLFRNAIAPQGWRVESAAYRSRIQRLVRRARARLADPLGGPWFAEQRS</sequence>
<dbReference type="EMBL" id="FXWL01000002">
    <property type="protein sequence ID" value="SMQ76615.1"/>
    <property type="molecule type" value="Genomic_DNA"/>
</dbReference>
<dbReference type="GeneID" id="303001699"/>
<dbReference type="InterPro" id="IPR045465">
    <property type="entry name" value="Trans_reg_dom"/>
</dbReference>